<accession>A0A5C3MRW3</accession>
<name>A0A5C3MRW3_9AGAM</name>
<sequence>MLLVMAMLLAQWLDLVVIMFLHRIPYPAAILLTGIKPTAPQFLGLTALFFKYWLPLYCIQHWTSLHLLQRGVEVTQPDSYWPGSYFLDSEDTPTKRSTKPLVLDGCKAQGDDGYDNIWRDGSSVLVKSTHLVMRTQREQIQDCLCDAIKTHTQGHWGTVRNSKTRRDLNTINYTGGAQGWT</sequence>
<keyword evidence="2" id="KW-1185">Reference proteome</keyword>
<protein>
    <submittedName>
        <fullName evidence="1">Uncharacterized protein</fullName>
    </submittedName>
</protein>
<gene>
    <name evidence="1" type="ORF">OE88DRAFT_1647690</name>
</gene>
<dbReference type="EMBL" id="ML213523">
    <property type="protein sequence ID" value="TFK47535.1"/>
    <property type="molecule type" value="Genomic_DNA"/>
</dbReference>
<dbReference type="Proteomes" id="UP000305948">
    <property type="component" value="Unassembled WGS sequence"/>
</dbReference>
<evidence type="ECO:0000313" key="2">
    <source>
        <dbReference type="Proteomes" id="UP000305948"/>
    </source>
</evidence>
<proteinExistence type="predicted"/>
<evidence type="ECO:0000313" key="1">
    <source>
        <dbReference type="EMBL" id="TFK47535.1"/>
    </source>
</evidence>
<reference evidence="1 2" key="1">
    <citation type="journal article" date="2019" name="Nat. Ecol. Evol.">
        <title>Megaphylogeny resolves global patterns of mushroom evolution.</title>
        <authorList>
            <person name="Varga T."/>
            <person name="Krizsan K."/>
            <person name="Foldi C."/>
            <person name="Dima B."/>
            <person name="Sanchez-Garcia M."/>
            <person name="Sanchez-Ramirez S."/>
            <person name="Szollosi G.J."/>
            <person name="Szarkandi J.G."/>
            <person name="Papp V."/>
            <person name="Albert L."/>
            <person name="Andreopoulos W."/>
            <person name="Angelini C."/>
            <person name="Antonin V."/>
            <person name="Barry K.W."/>
            <person name="Bougher N.L."/>
            <person name="Buchanan P."/>
            <person name="Buyck B."/>
            <person name="Bense V."/>
            <person name="Catcheside P."/>
            <person name="Chovatia M."/>
            <person name="Cooper J."/>
            <person name="Damon W."/>
            <person name="Desjardin D."/>
            <person name="Finy P."/>
            <person name="Geml J."/>
            <person name="Haridas S."/>
            <person name="Hughes K."/>
            <person name="Justo A."/>
            <person name="Karasinski D."/>
            <person name="Kautmanova I."/>
            <person name="Kiss B."/>
            <person name="Kocsube S."/>
            <person name="Kotiranta H."/>
            <person name="LaButti K.M."/>
            <person name="Lechner B.E."/>
            <person name="Liimatainen K."/>
            <person name="Lipzen A."/>
            <person name="Lukacs Z."/>
            <person name="Mihaltcheva S."/>
            <person name="Morgado L.N."/>
            <person name="Niskanen T."/>
            <person name="Noordeloos M.E."/>
            <person name="Ohm R.A."/>
            <person name="Ortiz-Santana B."/>
            <person name="Ovrebo C."/>
            <person name="Racz N."/>
            <person name="Riley R."/>
            <person name="Savchenko A."/>
            <person name="Shiryaev A."/>
            <person name="Soop K."/>
            <person name="Spirin V."/>
            <person name="Szebenyi C."/>
            <person name="Tomsovsky M."/>
            <person name="Tulloss R.E."/>
            <person name="Uehling J."/>
            <person name="Grigoriev I.V."/>
            <person name="Vagvolgyi C."/>
            <person name="Papp T."/>
            <person name="Martin F.M."/>
            <person name="Miettinen O."/>
            <person name="Hibbett D.S."/>
            <person name="Nagy L.G."/>
        </authorList>
    </citation>
    <scope>NUCLEOTIDE SEQUENCE [LARGE SCALE GENOMIC DNA]</scope>
    <source>
        <strain evidence="1 2">OMC1185</strain>
    </source>
</reference>
<dbReference type="AlphaFoldDB" id="A0A5C3MRW3"/>
<organism evidence="1 2">
    <name type="scientific">Heliocybe sulcata</name>
    <dbReference type="NCBI Taxonomy" id="5364"/>
    <lineage>
        <taxon>Eukaryota</taxon>
        <taxon>Fungi</taxon>
        <taxon>Dikarya</taxon>
        <taxon>Basidiomycota</taxon>
        <taxon>Agaricomycotina</taxon>
        <taxon>Agaricomycetes</taxon>
        <taxon>Gloeophyllales</taxon>
        <taxon>Gloeophyllaceae</taxon>
        <taxon>Heliocybe</taxon>
    </lineage>
</organism>